<comment type="similarity">
    <text evidence="2 8">Belongs to the peptidase S26 family.</text>
</comment>
<dbReference type="Proteomes" id="UP001449795">
    <property type="component" value="Chromosome"/>
</dbReference>
<dbReference type="CDD" id="cd06530">
    <property type="entry name" value="S26_SPase_I"/>
    <property type="match status" value="1"/>
</dbReference>
<gene>
    <name evidence="10" type="primary">lepB</name>
    <name evidence="10" type="ORF">AAC691_16685</name>
</gene>
<dbReference type="PANTHER" id="PTHR43390:SF1">
    <property type="entry name" value="CHLOROPLAST PROCESSING PEPTIDASE"/>
    <property type="match status" value="1"/>
</dbReference>
<comment type="catalytic activity">
    <reaction evidence="1 7">
        <text>Cleavage of hydrophobic, N-terminal signal or leader sequences from secreted and periplasmic proteins.</text>
        <dbReference type="EC" id="3.4.21.89"/>
    </reaction>
</comment>
<sequence length="254" mass="27934">MFRRQNIRPTRETFRWVRSWGIFTGLILLSRVALATPYIVPSGSMQPTLLIGDYLVAQPLAYGISTANLPFGNRLPRGGRLFQRLPLRGDVVVFRSPARPDITFVKRVIGLPGDWIGLCGGRVWLNGRELPWRDEGPAREELSDGSIALAERFTETLPGGTRHLLLKTPDGTPLDDMAEITIPAGHLFVMGDNRDNSADSRVPQAEGGVGLLPVWNLQGKVMVITASRDSAASHGGVGDYLASIRPARFLKWVE</sequence>
<dbReference type="InterPro" id="IPR000223">
    <property type="entry name" value="Pept_S26A_signal_pept_1"/>
</dbReference>
<dbReference type="GO" id="GO:0009003">
    <property type="term" value="F:signal peptidase activity"/>
    <property type="evidence" value="ECO:0007669"/>
    <property type="project" value="UniProtKB-EC"/>
</dbReference>
<evidence type="ECO:0000259" key="9">
    <source>
        <dbReference type="Pfam" id="PF10502"/>
    </source>
</evidence>
<dbReference type="InterPro" id="IPR019533">
    <property type="entry name" value="Peptidase_S26"/>
</dbReference>
<keyword evidence="5 7" id="KW-0645">Protease</keyword>
<evidence type="ECO:0000256" key="8">
    <source>
        <dbReference type="RuleBase" id="RU362042"/>
    </source>
</evidence>
<protein>
    <recommendedName>
        <fullName evidence="4 7">Signal peptidase I</fullName>
        <ecNumber evidence="3 7">3.4.21.89</ecNumber>
    </recommendedName>
</protein>
<reference evidence="10 11" key="1">
    <citation type="submission" date="2024-04" db="EMBL/GenBank/DDBJ databases">
        <title>Complete genome sequence of Nguyenibacter vanlangesis HBCM-1154, a strain capable of nitrogen fixation, IAA production, and phosphorus solubilization isolated from sugarcane soil.</title>
        <authorList>
            <person name="MY HANH P."/>
        </authorList>
    </citation>
    <scope>NUCLEOTIDE SEQUENCE [LARGE SCALE GENOMIC DNA]</scope>
    <source>
        <strain evidence="10 11">HBCM 1154</strain>
    </source>
</reference>
<dbReference type="InterPro" id="IPR036286">
    <property type="entry name" value="LexA/Signal_pep-like_sf"/>
</dbReference>
<dbReference type="InterPro" id="IPR019757">
    <property type="entry name" value="Pept_S26A_signal_pept_1_Lys-AS"/>
</dbReference>
<dbReference type="InterPro" id="IPR019756">
    <property type="entry name" value="Pept_S26A_signal_pept_1_Ser-AS"/>
</dbReference>
<proteinExistence type="inferred from homology"/>
<dbReference type="PROSITE" id="PS00501">
    <property type="entry name" value="SPASE_I_1"/>
    <property type="match status" value="1"/>
</dbReference>
<evidence type="ECO:0000256" key="7">
    <source>
        <dbReference type="RuleBase" id="RU003993"/>
    </source>
</evidence>
<evidence type="ECO:0000256" key="1">
    <source>
        <dbReference type="ARBA" id="ARBA00000677"/>
    </source>
</evidence>
<dbReference type="PRINTS" id="PR00727">
    <property type="entry name" value="LEADERPTASE"/>
</dbReference>
<organism evidence="10 11">
    <name type="scientific">Nguyenibacter vanlangensis</name>
    <dbReference type="NCBI Taxonomy" id="1216886"/>
    <lineage>
        <taxon>Bacteria</taxon>
        <taxon>Pseudomonadati</taxon>
        <taxon>Pseudomonadota</taxon>
        <taxon>Alphaproteobacteria</taxon>
        <taxon>Acetobacterales</taxon>
        <taxon>Acetobacteraceae</taxon>
        <taxon>Nguyenibacter</taxon>
    </lineage>
</organism>
<dbReference type="SUPFAM" id="SSF51306">
    <property type="entry name" value="LexA/Signal peptidase"/>
    <property type="match status" value="1"/>
</dbReference>
<dbReference type="PROSITE" id="PS00761">
    <property type="entry name" value="SPASE_I_3"/>
    <property type="match status" value="1"/>
</dbReference>
<dbReference type="EMBL" id="CP152276">
    <property type="protein sequence ID" value="XAE45107.1"/>
    <property type="molecule type" value="Genomic_DNA"/>
</dbReference>
<dbReference type="EC" id="3.4.21.89" evidence="3 7"/>
<comment type="subcellular location">
    <subcellularLocation>
        <location evidence="8">Membrane</location>
        <topology evidence="8">Single-pass type II membrane protein</topology>
    </subcellularLocation>
</comment>
<name>A0ABZ3DBF3_9PROT</name>
<dbReference type="PROSITE" id="PS00760">
    <property type="entry name" value="SPASE_I_2"/>
    <property type="match status" value="1"/>
</dbReference>
<evidence type="ECO:0000256" key="6">
    <source>
        <dbReference type="ARBA" id="ARBA00022801"/>
    </source>
</evidence>
<feature type="domain" description="Peptidase S26" evidence="9">
    <location>
        <begin position="15"/>
        <end position="224"/>
    </location>
</feature>
<dbReference type="NCBIfam" id="TIGR02227">
    <property type="entry name" value="sigpep_I_bact"/>
    <property type="match status" value="1"/>
</dbReference>
<keyword evidence="11" id="KW-1185">Reference proteome</keyword>
<evidence type="ECO:0000313" key="10">
    <source>
        <dbReference type="EMBL" id="XAE45107.1"/>
    </source>
</evidence>
<evidence type="ECO:0000256" key="3">
    <source>
        <dbReference type="ARBA" id="ARBA00013208"/>
    </source>
</evidence>
<dbReference type="Gene3D" id="2.10.109.10">
    <property type="entry name" value="Umud Fragment, subunit A"/>
    <property type="match status" value="1"/>
</dbReference>
<dbReference type="PANTHER" id="PTHR43390">
    <property type="entry name" value="SIGNAL PEPTIDASE I"/>
    <property type="match status" value="1"/>
</dbReference>
<accession>A0ABZ3DBF3</accession>
<evidence type="ECO:0000256" key="5">
    <source>
        <dbReference type="ARBA" id="ARBA00022670"/>
    </source>
</evidence>
<dbReference type="InterPro" id="IPR019758">
    <property type="entry name" value="Pept_S26A_signal_pept_1_CS"/>
</dbReference>
<evidence type="ECO:0000313" key="11">
    <source>
        <dbReference type="Proteomes" id="UP001449795"/>
    </source>
</evidence>
<dbReference type="RefSeq" id="WP_342630254.1">
    <property type="nucleotide sequence ID" value="NZ_CP152276.1"/>
</dbReference>
<keyword evidence="6 7" id="KW-0378">Hydrolase</keyword>
<evidence type="ECO:0000256" key="4">
    <source>
        <dbReference type="ARBA" id="ARBA00019232"/>
    </source>
</evidence>
<dbReference type="Pfam" id="PF10502">
    <property type="entry name" value="Peptidase_S26"/>
    <property type="match status" value="1"/>
</dbReference>
<evidence type="ECO:0000256" key="2">
    <source>
        <dbReference type="ARBA" id="ARBA00009370"/>
    </source>
</evidence>